<dbReference type="EMBL" id="PDSL01000084">
    <property type="protein sequence ID" value="PIE31398.1"/>
    <property type="molecule type" value="Genomic_DNA"/>
</dbReference>
<dbReference type="Proteomes" id="UP000230914">
    <property type="component" value="Unassembled WGS sequence"/>
</dbReference>
<feature type="domain" description="Phosphomannose isomerase type I catalytic" evidence="9">
    <location>
        <begin position="59"/>
        <end position="119"/>
    </location>
</feature>
<dbReference type="InterPro" id="IPR046457">
    <property type="entry name" value="PMI_typeI_cat"/>
</dbReference>
<dbReference type="PANTHER" id="PTHR10309">
    <property type="entry name" value="MANNOSE-6-PHOSPHATE ISOMERASE"/>
    <property type="match status" value="1"/>
</dbReference>
<evidence type="ECO:0000313" key="11">
    <source>
        <dbReference type="Proteomes" id="UP000230914"/>
    </source>
</evidence>
<comment type="cofactor">
    <cofactor evidence="2">
        <name>Zn(2+)</name>
        <dbReference type="ChEBI" id="CHEBI:29105"/>
    </cofactor>
</comment>
<dbReference type="GO" id="GO:0008270">
    <property type="term" value="F:zinc ion binding"/>
    <property type="evidence" value="ECO:0007669"/>
    <property type="project" value="InterPro"/>
</dbReference>
<accession>A0A2G6K6S5</accession>
<comment type="catalytic activity">
    <reaction evidence="1">
        <text>D-mannose 6-phosphate = D-fructose 6-phosphate</text>
        <dbReference type="Rhea" id="RHEA:12356"/>
        <dbReference type="ChEBI" id="CHEBI:58735"/>
        <dbReference type="ChEBI" id="CHEBI:61527"/>
        <dbReference type="EC" id="5.3.1.8"/>
    </reaction>
</comment>
<evidence type="ECO:0000256" key="2">
    <source>
        <dbReference type="ARBA" id="ARBA00001947"/>
    </source>
</evidence>
<dbReference type="GO" id="GO:0005829">
    <property type="term" value="C:cytosol"/>
    <property type="evidence" value="ECO:0007669"/>
    <property type="project" value="TreeGrafter"/>
</dbReference>
<evidence type="ECO:0000256" key="7">
    <source>
        <dbReference type="ARBA" id="ARBA00023235"/>
    </source>
</evidence>
<evidence type="ECO:0000256" key="3">
    <source>
        <dbReference type="ARBA" id="ARBA00010772"/>
    </source>
</evidence>
<organism evidence="10 11">
    <name type="scientific">Ilumatobacter coccineus</name>
    <dbReference type="NCBI Taxonomy" id="467094"/>
    <lineage>
        <taxon>Bacteria</taxon>
        <taxon>Bacillati</taxon>
        <taxon>Actinomycetota</taxon>
        <taxon>Acidimicrobiia</taxon>
        <taxon>Acidimicrobiales</taxon>
        <taxon>Ilumatobacteraceae</taxon>
        <taxon>Ilumatobacter</taxon>
    </lineage>
</organism>
<keyword evidence="5" id="KW-0479">Metal-binding</keyword>
<evidence type="ECO:0000256" key="1">
    <source>
        <dbReference type="ARBA" id="ARBA00000757"/>
    </source>
</evidence>
<gene>
    <name evidence="10" type="primary">manA</name>
    <name evidence="10" type="ORF">CSA55_05840</name>
</gene>
<dbReference type="GO" id="GO:0005975">
    <property type="term" value="P:carbohydrate metabolic process"/>
    <property type="evidence" value="ECO:0007669"/>
    <property type="project" value="InterPro"/>
</dbReference>
<dbReference type="NCBIfam" id="TIGR00218">
    <property type="entry name" value="manA"/>
    <property type="match status" value="1"/>
</dbReference>
<dbReference type="InterPro" id="IPR001250">
    <property type="entry name" value="Man6P_Isoase-1"/>
</dbReference>
<evidence type="ECO:0000256" key="5">
    <source>
        <dbReference type="ARBA" id="ARBA00022723"/>
    </source>
</evidence>
<evidence type="ECO:0000313" key="10">
    <source>
        <dbReference type="EMBL" id="PIE31398.1"/>
    </source>
</evidence>
<name>A0A2G6K6S5_9ACTN</name>
<dbReference type="GO" id="GO:0004476">
    <property type="term" value="F:mannose-6-phosphate isomerase activity"/>
    <property type="evidence" value="ECO:0007669"/>
    <property type="project" value="UniProtKB-EC"/>
</dbReference>
<evidence type="ECO:0000256" key="4">
    <source>
        <dbReference type="ARBA" id="ARBA00011956"/>
    </source>
</evidence>
<feature type="region of interest" description="Disordered" evidence="8">
    <location>
        <begin position="284"/>
        <end position="304"/>
    </location>
</feature>
<dbReference type="InterPro" id="IPR016305">
    <property type="entry name" value="Mannose-6-P_Isomerase"/>
</dbReference>
<dbReference type="SUPFAM" id="SSF51182">
    <property type="entry name" value="RmlC-like cupins"/>
    <property type="match status" value="1"/>
</dbReference>
<dbReference type="GO" id="GO:0009298">
    <property type="term" value="P:GDP-mannose biosynthetic process"/>
    <property type="evidence" value="ECO:0007669"/>
    <property type="project" value="InterPro"/>
</dbReference>
<dbReference type="Gene3D" id="1.10.441.10">
    <property type="entry name" value="Phosphomannose Isomerase, domain 2"/>
    <property type="match status" value="1"/>
</dbReference>
<dbReference type="CDD" id="cd07011">
    <property type="entry name" value="cupin_PMI_type_I_N"/>
    <property type="match status" value="1"/>
</dbReference>
<comment type="caution">
    <text evidence="10">The sequence shown here is derived from an EMBL/GenBank/DDBJ whole genome shotgun (WGS) entry which is preliminary data.</text>
</comment>
<dbReference type="Pfam" id="PF20511">
    <property type="entry name" value="PMI_typeI_cat"/>
    <property type="match status" value="1"/>
</dbReference>
<protein>
    <recommendedName>
        <fullName evidence="4">mannose-6-phosphate isomerase</fullName>
        <ecNumber evidence="4">5.3.1.8</ecNumber>
    </recommendedName>
</protein>
<reference evidence="10 11" key="1">
    <citation type="submission" date="2017-10" db="EMBL/GenBank/DDBJ databases">
        <title>Novel microbial diversity and functional potential in the marine mammal oral microbiome.</title>
        <authorList>
            <person name="Dudek N.K."/>
            <person name="Sun C.L."/>
            <person name="Burstein D."/>
            <person name="Kantor R.S."/>
            <person name="Aliaga Goltsman D.S."/>
            <person name="Bik E.M."/>
            <person name="Thomas B.C."/>
            <person name="Banfield J.F."/>
            <person name="Relman D.A."/>
        </authorList>
    </citation>
    <scope>NUCLEOTIDE SEQUENCE [LARGE SCALE GENOMIC DNA]</scope>
    <source>
        <strain evidence="10">DOLJORAL78_61_10</strain>
    </source>
</reference>
<keyword evidence="6" id="KW-0862">Zinc</keyword>
<dbReference type="InterPro" id="IPR014710">
    <property type="entry name" value="RmlC-like_jellyroll"/>
</dbReference>
<dbReference type="EC" id="5.3.1.8" evidence="4"/>
<proteinExistence type="inferred from homology"/>
<dbReference type="AlphaFoldDB" id="A0A2G6K6S5"/>
<dbReference type="Gene3D" id="2.60.120.10">
    <property type="entry name" value="Jelly Rolls"/>
    <property type="match status" value="1"/>
</dbReference>
<evidence type="ECO:0000259" key="9">
    <source>
        <dbReference type="Pfam" id="PF20511"/>
    </source>
</evidence>
<comment type="similarity">
    <text evidence="3">Belongs to the mannose-6-phosphate isomerase type 1 family.</text>
</comment>
<sequence>MPRQRLDGVVHHYAWGDGHSIPALLSRDDDGLPWAELWVGTHDRGPAHLPDGRPLADLTGPLPFLLKVLAIGSPLSLQIHPDTAAARRGYRDGIFGDPAPKSELLVALTPVEAFMGFRPIEDTLALIDELGLADLQRSVSQDGLIATCQRCYDQSFDIAGMIRACEASNHPQTRWVDRLHHRYPNDPSVVVTLLLNLVTLAPGEALPIMPRTLHSYVSGVGVEMMTSSDNVLRAGLTPKPIDPGRVLDLVSPEPIDKPVQPPAHRHRVPESMLSLIVVPPRMPHTAQGDEVAIERSPRRSRARG</sequence>
<dbReference type="PANTHER" id="PTHR10309:SF0">
    <property type="entry name" value="MANNOSE-6-PHOSPHATE ISOMERASE"/>
    <property type="match status" value="1"/>
</dbReference>
<evidence type="ECO:0000256" key="8">
    <source>
        <dbReference type="SAM" id="MobiDB-lite"/>
    </source>
</evidence>
<evidence type="ECO:0000256" key="6">
    <source>
        <dbReference type="ARBA" id="ARBA00022833"/>
    </source>
</evidence>
<dbReference type="InterPro" id="IPR011051">
    <property type="entry name" value="RmlC_Cupin_sf"/>
</dbReference>
<keyword evidence="7 10" id="KW-0413">Isomerase</keyword>